<sequence>MATQTDIPSLTNELKVSVFHYMDAELNSTIFYALLHGIYTGILAATLWNIFVNKCWPIRRAMIVVIILLHALITVNVAAFWSHLHSAFVDNGDNFWTVGLELQGPDVAWIWETGVSAFFSTILADFYIIWFCWMVWGRRWRVVLLPMFSLVSATVSRIINIYLNYANGDPGIFFLLYTSFTLATTLSCTLLVIYRIVTTVGVSRRAEGRTRVYRHFIEVLVQSSALYSISLILVLAYPAKKGFAWYYLDPIAGIMKGIAPTLLAGRITTGRRAHTDGSWQGSVIASASIGSLEQEHSHTSSQDDRPASLVLDTDIEAQRESGVGREPSPTFFPGPSAQSQGVMTVPRFENIPLDHVGDTEGPNRVSVEEPRLGP</sequence>
<proteinExistence type="predicted"/>
<keyword evidence="2" id="KW-1133">Transmembrane helix</keyword>
<keyword evidence="2" id="KW-0472">Membrane</keyword>
<evidence type="ECO:0000256" key="2">
    <source>
        <dbReference type="SAM" id="Phobius"/>
    </source>
</evidence>
<feature type="region of interest" description="Disordered" evidence="1">
    <location>
        <begin position="319"/>
        <end position="374"/>
    </location>
</feature>
<feature type="transmembrane region" description="Helical" evidence="2">
    <location>
        <begin position="30"/>
        <end position="51"/>
    </location>
</feature>
<keyword evidence="2" id="KW-0812">Transmembrane</keyword>
<evidence type="ECO:0000256" key="1">
    <source>
        <dbReference type="SAM" id="MobiDB-lite"/>
    </source>
</evidence>
<name>A0AA39PAT7_9AGAR</name>
<comment type="caution">
    <text evidence="3">The sequence shown here is derived from an EMBL/GenBank/DDBJ whole genome shotgun (WGS) entry which is preliminary data.</text>
</comment>
<reference evidence="3" key="1">
    <citation type="submission" date="2023-06" db="EMBL/GenBank/DDBJ databases">
        <authorList>
            <consortium name="Lawrence Berkeley National Laboratory"/>
            <person name="Ahrendt S."/>
            <person name="Sahu N."/>
            <person name="Indic B."/>
            <person name="Wong-Bajracharya J."/>
            <person name="Merenyi Z."/>
            <person name="Ke H.-M."/>
            <person name="Monk M."/>
            <person name="Kocsube S."/>
            <person name="Drula E."/>
            <person name="Lipzen A."/>
            <person name="Balint B."/>
            <person name="Henrissat B."/>
            <person name="Andreopoulos B."/>
            <person name="Martin F.M."/>
            <person name="Harder C.B."/>
            <person name="Rigling D."/>
            <person name="Ford K.L."/>
            <person name="Foster G.D."/>
            <person name="Pangilinan J."/>
            <person name="Papanicolaou A."/>
            <person name="Barry K."/>
            <person name="LaButti K."/>
            <person name="Viragh M."/>
            <person name="Koriabine M."/>
            <person name="Yan M."/>
            <person name="Riley R."/>
            <person name="Champramary S."/>
            <person name="Plett K.L."/>
            <person name="Tsai I.J."/>
            <person name="Slot J."/>
            <person name="Sipos G."/>
            <person name="Plett J."/>
            <person name="Nagy L.G."/>
            <person name="Grigoriev I.V."/>
        </authorList>
    </citation>
    <scope>NUCLEOTIDE SEQUENCE</scope>
    <source>
        <strain evidence="3">ICMP 16352</strain>
    </source>
</reference>
<feature type="transmembrane region" description="Helical" evidence="2">
    <location>
        <begin position="63"/>
        <end position="84"/>
    </location>
</feature>
<organism evidence="3 4">
    <name type="scientific">Armillaria novae-zelandiae</name>
    <dbReference type="NCBI Taxonomy" id="153914"/>
    <lineage>
        <taxon>Eukaryota</taxon>
        <taxon>Fungi</taxon>
        <taxon>Dikarya</taxon>
        <taxon>Basidiomycota</taxon>
        <taxon>Agaricomycotina</taxon>
        <taxon>Agaricomycetes</taxon>
        <taxon>Agaricomycetidae</taxon>
        <taxon>Agaricales</taxon>
        <taxon>Marasmiineae</taxon>
        <taxon>Physalacriaceae</taxon>
        <taxon>Armillaria</taxon>
    </lineage>
</organism>
<accession>A0AA39PAT7</accession>
<feature type="transmembrane region" description="Helical" evidence="2">
    <location>
        <begin position="171"/>
        <end position="194"/>
    </location>
</feature>
<feature type="transmembrane region" description="Helical" evidence="2">
    <location>
        <begin position="115"/>
        <end position="136"/>
    </location>
</feature>
<keyword evidence="4" id="KW-1185">Reference proteome</keyword>
<dbReference type="Proteomes" id="UP001175227">
    <property type="component" value="Unassembled WGS sequence"/>
</dbReference>
<evidence type="ECO:0000313" key="4">
    <source>
        <dbReference type="Proteomes" id="UP001175227"/>
    </source>
</evidence>
<feature type="transmembrane region" description="Helical" evidence="2">
    <location>
        <begin position="143"/>
        <end position="165"/>
    </location>
</feature>
<feature type="transmembrane region" description="Helical" evidence="2">
    <location>
        <begin position="243"/>
        <end position="264"/>
    </location>
</feature>
<feature type="transmembrane region" description="Helical" evidence="2">
    <location>
        <begin position="215"/>
        <end position="237"/>
    </location>
</feature>
<dbReference type="AlphaFoldDB" id="A0AA39PAT7"/>
<gene>
    <name evidence="3" type="ORF">IW261DRAFT_1143861</name>
</gene>
<protein>
    <submittedName>
        <fullName evidence="3">Uncharacterized protein</fullName>
    </submittedName>
</protein>
<evidence type="ECO:0000313" key="3">
    <source>
        <dbReference type="EMBL" id="KAK0480805.1"/>
    </source>
</evidence>
<dbReference type="EMBL" id="JAUEPR010000009">
    <property type="protein sequence ID" value="KAK0480805.1"/>
    <property type="molecule type" value="Genomic_DNA"/>
</dbReference>